<dbReference type="InterPro" id="IPR001387">
    <property type="entry name" value="Cro/C1-type_HTH"/>
</dbReference>
<dbReference type="GO" id="GO:0003677">
    <property type="term" value="F:DNA binding"/>
    <property type="evidence" value="ECO:0007669"/>
    <property type="project" value="InterPro"/>
</dbReference>
<evidence type="ECO:0000259" key="1">
    <source>
        <dbReference type="PROSITE" id="PS50943"/>
    </source>
</evidence>
<reference evidence="2 3" key="2">
    <citation type="submission" date="2010-03" db="EMBL/GenBank/DDBJ databases">
        <authorList>
            <person name="Pajon A."/>
        </authorList>
    </citation>
    <scope>NUCLEOTIDE SEQUENCE [LARGE SCALE GENOMIC DNA]</scope>
    <source>
        <strain evidence="2 3">GD/7</strain>
    </source>
</reference>
<dbReference type="Gene3D" id="3.40.50.1010">
    <property type="entry name" value="5'-nuclease"/>
    <property type="match status" value="1"/>
</dbReference>
<organism evidence="2 3">
    <name type="scientific">Coprococcus catus GD/7</name>
    <dbReference type="NCBI Taxonomy" id="717962"/>
    <lineage>
        <taxon>Bacteria</taxon>
        <taxon>Bacillati</taxon>
        <taxon>Bacillota</taxon>
        <taxon>Clostridia</taxon>
        <taxon>Lachnospirales</taxon>
        <taxon>Lachnospiraceae</taxon>
        <taxon>Coprococcus</taxon>
    </lineage>
</organism>
<dbReference type="EMBL" id="FP929038">
    <property type="protein sequence ID" value="CBK79309.1"/>
    <property type="molecule type" value="Genomic_DNA"/>
</dbReference>
<dbReference type="Proteomes" id="UP000008798">
    <property type="component" value="Chromosome"/>
</dbReference>
<dbReference type="AlphaFoldDB" id="D4J4N8"/>
<dbReference type="SMART" id="SM00530">
    <property type="entry name" value="HTH_XRE"/>
    <property type="match status" value="1"/>
</dbReference>
<accession>D4J4N8</accession>
<feature type="domain" description="HTH cro/C1-type" evidence="1">
    <location>
        <begin position="14"/>
        <end position="80"/>
    </location>
</feature>
<sequence>MANDNQIAFLCSRLKELREKNGCTMDDMAKKIDVLEGLKPGTGMNKSSISRVEGGKTTEKTLLEMARKYCKAFGMSESQTEQFLRGEKVAVPDTSALLKDSQLIDELNKEYSKVVIPKVVVDELDNIKNKNSGSLGRKAWEVIRGISYGSRLQQGFRRIHL</sequence>
<dbReference type="InterPro" id="IPR002716">
    <property type="entry name" value="PIN_dom"/>
</dbReference>
<reference evidence="2 3" key="1">
    <citation type="submission" date="2010-03" db="EMBL/GenBank/DDBJ databases">
        <title>The genome sequence of Coprococcus catus GD/7.</title>
        <authorList>
            <consortium name="metaHIT consortium -- http://www.metahit.eu/"/>
            <person name="Pajon A."/>
            <person name="Turner K."/>
            <person name="Parkhill J."/>
            <person name="Duncan S."/>
            <person name="Flint H."/>
        </authorList>
    </citation>
    <scope>NUCLEOTIDE SEQUENCE [LARGE SCALE GENOMIC DNA]</scope>
    <source>
        <strain evidence="2 3">GD/7</strain>
    </source>
</reference>
<dbReference type="RefSeq" id="WP_015512905.1">
    <property type="nucleotide sequence ID" value="NC_021009.1"/>
</dbReference>
<dbReference type="Gene3D" id="1.10.260.40">
    <property type="entry name" value="lambda repressor-like DNA-binding domains"/>
    <property type="match status" value="1"/>
</dbReference>
<dbReference type="Pfam" id="PF13638">
    <property type="entry name" value="PIN_4"/>
    <property type="match status" value="1"/>
</dbReference>
<dbReference type="InterPro" id="IPR010982">
    <property type="entry name" value="Lambda_DNA-bd_dom_sf"/>
</dbReference>
<protein>
    <recommendedName>
        <fullName evidence="1">HTH cro/C1-type domain-containing protein</fullName>
    </recommendedName>
</protein>
<dbReference type="HOGENOM" id="CLU_1640889_0_0_9"/>
<dbReference type="STRING" id="717962.CC1_03760"/>
<dbReference type="PROSITE" id="PS50943">
    <property type="entry name" value="HTH_CROC1"/>
    <property type="match status" value="1"/>
</dbReference>
<dbReference type="KEGG" id="cct:CC1_03760"/>
<evidence type="ECO:0000313" key="3">
    <source>
        <dbReference type="Proteomes" id="UP000008798"/>
    </source>
</evidence>
<evidence type="ECO:0000313" key="2">
    <source>
        <dbReference type="EMBL" id="CBK79309.1"/>
    </source>
</evidence>
<gene>
    <name evidence="2" type="ORF">CC1_03760</name>
</gene>
<name>D4J4N8_9FIRM</name>
<dbReference type="PATRIC" id="fig|717962.3.peg.190"/>
<proteinExistence type="predicted"/>
<dbReference type="CDD" id="cd00093">
    <property type="entry name" value="HTH_XRE"/>
    <property type="match status" value="1"/>
</dbReference>
<dbReference type="SUPFAM" id="SSF47413">
    <property type="entry name" value="lambda repressor-like DNA-binding domains"/>
    <property type="match status" value="1"/>
</dbReference>